<gene>
    <name evidence="2" type="ORF">LCGC14_0815760</name>
</gene>
<evidence type="ECO:0000313" key="2">
    <source>
        <dbReference type="EMBL" id="KKN32256.1"/>
    </source>
</evidence>
<sequence>MSNFNEELKELEQRSKLREKLIKRIVKDSEIIQNFPDNENFLVLSRQWNSWYPSSLEVEGGCYFFNINDEIIIIDPGFNTIEEIKKNQLDIRLIRHVFITHFHPDHFESLVKIITRITSKNNPITVYMNSTAFDQFKIYSKEYTDFIELKPGMVIKLDFKKDNPKIMVNVEVNAAYHKEIGGANNSIGLKFKLIDKYIKKVHVIGFMSDTDGSEKYIDEYCSFYGNCDILVIHIGSIDKHPTGYKHLYKDGIISLFNRLSDQNLLENKYIFIGEFGFELAQIDFFLKACEAIIPERLNYLIIINSFLDFLNKKEPEISLGYIYVSSFMKCIDKISSLYPTLEIVAPFFFNLNDDPDAIIKESIISIDVKDVQIGEIWEIFTQTIVFESMEPSSGKEKLEKIGFKIFGNELVKEFYSKIHTFFKYMNILITDKFLNRIRKNEFIDFLNPEDISKFIKYYVQQITHEELSSEPYYVIRQNFSFSKINILSKLSKEEKQKLDIISLLIFSLFMIYLANFNDFIYPSYGEVDGRQIICKNLYSKYDLGEFGLVLPVHPSYRMIFSKEIVELEGSCTNGHRKVRHLITDYNRDWILQHKRPSSAIRKDLEFIDVFSTNYCTICIGDSLRKENGRTEEEIERERFEDITAMKEQFEAQLQTTNMGIKEAKDLQGIVITLFKINKPVLLSSIDGDLLIEKIIELRKEVPNEELLNVLFTSKNFINIQQVRTLIKEIIEEEAKDNESIVKSLILSLLSNDLAKENGDIYYNYFEYDDLNDSLIKYQPEFDLQEIIEISNYFIGKINYLKTKEQFLTLSKMFFYYKRQFINLFYKILKFPESHVNELELIFSENEFVNNLHTIPQPINFYAKCIKNQKIKYIMEKRRASRHKVD</sequence>
<dbReference type="SUPFAM" id="SSF56281">
    <property type="entry name" value="Metallo-hydrolase/oxidoreductase"/>
    <property type="match status" value="1"/>
</dbReference>
<organism evidence="2">
    <name type="scientific">marine sediment metagenome</name>
    <dbReference type="NCBI Taxonomy" id="412755"/>
    <lineage>
        <taxon>unclassified sequences</taxon>
        <taxon>metagenomes</taxon>
        <taxon>ecological metagenomes</taxon>
    </lineage>
</organism>
<dbReference type="Gene3D" id="3.60.15.10">
    <property type="entry name" value="Ribonuclease Z/Hydroxyacylglutathione hydrolase-like"/>
    <property type="match status" value="1"/>
</dbReference>
<dbReference type="Pfam" id="PF00753">
    <property type="entry name" value="Lactamase_B"/>
    <property type="match status" value="1"/>
</dbReference>
<accession>A0A0F9S595</accession>
<dbReference type="AlphaFoldDB" id="A0A0F9S595"/>
<dbReference type="InterPro" id="IPR036866">
    <property type="entry name" value="RibonucZ/Hydroxyglut_hydro"/>
</dbReference>
<name>A0A0F9S595_9ZZZZ</name>
<feature type="domain" description="Metallo-beta-lactamase" evidence="1">
    <location>
        <begin position="62"/>
        <end position="107"/>
    </location>
</feature>
<reference evidence="2" key="1">
    <citation type="journal article" date="2015" name="Nature">
        <title>Complex archaea that bridge the gap between prokaryotes and eukaryotes.</title>
        <authorList>
            <person name="Spang A."/>
            <person name="Saw J.H."/>
            <person name="Jorgensen S.L."/>
            <person name="Zaremba-Niedzwiedzka K."/>
            <person name="Martijn J."/>
            <person name="Lind A.E."/>
            <person name="van Eijk R."/>
            <person name="Schleper C."/>
            <person name="Guy L."/>
            <person name="Ettema T.J."/>
        </authorList>
    </citation>
    <scope>NUCLEOTIDE SEQUENCE</scope>
</reference>
<proteinExistence type="predicted"/>
<evidence type="ECO:0000259" key="1">
    <source>
        <dbReference type="Pfam" id="PF00753"/>
    </source>
</evidence>
<protein>
    <recommendedName>
        <fullName evidence="1">Metallo-beta-lactamase domain-containing protein</fullName>
    </recommendedName>
</protein>
<dbReference type="EMBL" id="LAZR01002264">
    <property type="protein sequence ID" value="KKN32256.1"/>
    <property type="molecule type" value="Genomic_DNA"/>
</dbReference>
<comment type="caution">
    <text evidence="2">The sequence shown here is derived from an EMBL/GenBank/DDBJ whole genome shotgun (WGS) entry which is preliminary data.</text>
</comment>
<dbReference type="InterPro" id="IPR001279">
    <property type="entry name" value="Metallo-B-lactamas"/>
</dbReference>